<evidence type="ECO:0000256" key="2">
    <source>
        <dbReference type="ARBA" id="ARBA00022730"/>
    </source>
</evidence>
<keyword evidence="4" id="KW-0689">Ribosomal protein</keyword>
<keyword evidence="2 6" id="KW-0699">rRNA-binding</keyword>
<proteinExistence type="inferred from homology"/>
<gene>
    <name evidence="9" type="ORF">EX895_002562</name>
</gene>
<comment type="caution">
    <text evidence="9">The sequence shown here is derived from an EMBL/GenBank/DDBJ whole genome shotgun (WGS) entry which is preliminary data.</text>
</comment>
<keyword evidence="5" id="KW-0687">Ribonucleoprotein</keyword>
<accession>A0A4U7KVH4</accession>
<dbReference type="GO" id="GO:0003735">
    <property type="term" value="F:structural constituent of ribosome"/>
    <property type="evidence" value="ECO:0007669"/>
    <property type="project" value="TreeGrafter"/>
</dbReference>
<dbReference type="Pfam" id="PF01479">
    <property type="entry name" value="S4"/>
    <property type="match status" value="1"/>
</dbReference>
<dbReference type="AlphaFoldDB" id="A0A4U7KVH4"/>
<evidence type="ECO:0000259" key="8">
    <source>
        <dbReference type="SMART" id="SM00363"/>
    </source>
</evidence>
<keyword evidence="3 6" id="KW-0694">RNA-binding</keyword>
<dbReference type="PROSITE" id="PS00632">
    <property type="entry name" value="RIBOSOMAL_S4"/>
    <property type="match status" value="1"/>
</dbReference>
<dbReference type="CDD" id="cd00165">
    <property type="entry name" value="S4"/>
    <property type="match status" value="1"/>
</dbReference>
<dbReference type="RefSeq" id="XP_029740558.1">
    <property type="nucleotide sequence ID" value="XM_029883160.1"/>
</dbReference>
<evidence type="ECO:0000313" key="10">
    <source>
        <dbReference type="Proteomes" id="UP000306050"/>
    </source>
</evidence>
<name>A0A4U7KVH4_9BASI</name>
<feature type="region of interest" description="Disordered" evidence="7">
    <location>
        <begin position="226"/>
        <end position="291"/>
    </location>
</feature>
<dbReference type="Gene3D" id="3.10.290.10">
    <property type="entry name" value="RNA-binding S4 domain"/>
    <property type="match status" value="1"/>
</dbReference>
<dbReference type="InterPro" id="IPR002942">
    <property type="entry name" value="S4_RNA-bd"/>
</dbReference>
<feature type="domain" description="RNA-binding S4" evidence="8">
    <location>
        <begin position="158"/>
        <end position="220"/>
    </location>
</feature>
<evidence type="ECO:0000256" key="7">
    <source>
        <dbReference type="SAM" id="MobiDB-lite"/>
    </source>
</evidence>
<sequence>MRKARVFSHETVMPRMSWSPRNLYNMIARSTVPFHASQTSFTKTSLTMYQQRWRSKRFLRAYHGDWIPEKRFKRWFLPTDLPSFVPPQVSAASASASTSGPRRGGLFDKALQARRAPASAAADAAASSSSYATVTQKKVVEEMDQMPTASLFMRDIERRLDVAVFRSCFARSAYESRGLVVQGKVKLNGVKCSNPNQLLQPGDLISVEPSAVPMLSQQLADKAKAQKVNDTVSGEAEATEADQSEAATDATKQNESASEEAAAAPSNTTTESNDSSASSTSAPASDKGKNKEKTLATGVLPFTLPDYAAPFLFIPPYLEVSFTTCSAIYVRHPTIVPYKTVSADGKARWTFRTDLPSPYPAGGELYSMAWEHYTRNAPRTRADARRVKLEAKVGRNGFDSERAKDQNMKRTALRRGWGRTKPVAGWRRHLAAAQARGASKSGKQATARVVA</sequence>
<dbReference type="SMART" id="SM00363">
    <property type="entry name" value="S4"/>
    <property type="match status" value="1"/>
</dbReference>
<evidence type="ECO:0000313" key="9">
    <source>
        <dbReference type="EMBL" id="TKY88573.1"/>
    </source>
</evidence>
<evidence type="ECO:0000256" key="1">
    <source>
        <dbReference type="ARBA" id="ARBA00007465"/>
    </source>
</evidence>
<organism evidence="9 10">
    <name type="scientific">Sporisorium graminicola</name>
    <dbReference type="NCBI Taxonomy" id="280036"/>
    <lineage>
        <taxon>Eukaryota</taxon>
        <taxon>Fungi</taxon>
        <taxon>Dikarya</taxon>
        <taxon>Basidiomycota</taxon>
        <taxon>Ustilaginomycotina</taxon>
        <taxon>Ustilaginomycetes</taxon>
        <taxon>Ustilaginales</taxon>
        <taxon>Ustilaginaceae</taxon>
        <taxon>Sporisorium</taxon>
    </lineage>
</organism>
<evidence type="ECO:0000256" key="5">
    <source>
        <dbReference type="ARBA" id="ARBA00023274"/>
    </source>
</evidence>
<dbReference type="OrthoDB" id="3356781at2759"/>
<dbReference type="EMBL" id="SRRM01000008">
    <property type="protein sequence ID" value="TKY88573.1"/>
    <property type="molecule type" value="Genomic_DNA"/>
</dbReference>
<dbReference type="PROSITE" id="PS50889">
    <property type="entry name" value="S4"/>
    <property type="match status" value="1"/>
</dbReference>
<dbReference type="InterPro" id="IPR018079">
    <property type="entry name" value="Ribosomal_uS4_CS"/>
</dbReference>
<dbReference type="GO" id="GO:0019843">
    <property type="term" value="F:rRNA binding"/>
    <property type="evidence" value="ECO:0007669"/>
    <property type="project" value="UniProtKB-KW"/>
</dbReference>
<comment type="similarity">
    <text evidence="1">Belongs to the universal ribosomal protein uS4 family.</text>
</comment>
<dbReference type="Proteomes" id="UP000306050">
    <property type="component" value="Chromosome SGRAM_15"/>
</dbReference>
<protein>
    <recommendedName>
        <fullName evidence="8">RNA-binding S4 domain-containing protein</fullName>
    </recommendedName>
</protein>
<dbReference type="SUPFAM" id="SSF55174">
    <property type="entry name" value="Alpha-L RNA-binding motif"/>
    <property type="match status" value="1"/>
</dbReference>
<evidence type="ECO:0000256" key="3">
    <source>
        <dbReference type="ARBA" id="ARBA00022884"/>
    </source>
</evidence>
<dbReference type="GO" id="GO:0005763">
    <property type="term" value="C:mitochondrial small ribosomal subunit"/>
    <property type="evidence" value="ECO:0007669"/>
    <property type="project" value="TreeGrafter"/>
</dbReference>
<dbReference type="GO" id="GO:0042274">
    <property type="term" value="P:ribosomal small subunit biogenesis"/>
    <property type="evidence" value="ECO:0007669"/>
    <property type="project" value="TreeGrafter"/>
</dbReference>
<dbReference type="GeneID" id="40725457"/>
<keyword evidence="10" id="KW-1185">Reference proteome</keyword>
<dbReference type="KEGG" id="sgra:EX895_002562"/>
<feature type="compositionally biased region" description="Low complexity" evidence="7">
    <location>
        <begin position="254"/>
        <end position="285"/>
    </location>
</feature>
<dbReference type="InterPro" id="IPR022801">
    <property type="entry name" value="Ribosomal_uS4"/>
</dbReference>
<dbReference type="InterPro" id="IPR036986">
    <property type="entry name" value="S4_RNA-bd_sf"/>
</dbReference>
<evidence type="ECO:0000256" key="6">
    <source>
        <dbReference type="PROSITE-ProRule" id="PRU00182"/>
    </source>
</evidence>
<evidence type="ECO:0000256" key="4">
    <source>
        <dbReference type="ARBA" id="ARBA00022980"/>
    </source>
</evidence>
<dbReference type="PANTHER" id="PTHR11831:SF4">
    <property type="entry name" value="SMALL RIBOSOMAL SUBUNIT PROTEIN US4M"/>
    <property type="match status" value="1"/>
</dbReference>
<dbReference type="PANTHER" id="PTHR11831">
    <property type="entry name" value="30S 40S RIBOSOMAL PROTEIN"/>
    <property type="match status" value="1"/>
</dbReference>
<reference evidence="9 10" key="1">
    <citation type="submission" date="2019-05" db="EMBL/GenBank/DDBJ databases">
        <title>Sporisorium graminicola CBS 10092 draft sequencing and annotation.</title>
        <authorList>
            <person name="Solano-Gonzalez S."/>
            <person name="Caddick M.X."/>
            <person name="Darby A."/>
        </authorList>
    </citation>
    <scope>NUCLEOTIDE SEQUENCE [LARGE SCALE GENOMIC DNA]</scope>
    <source>
        <strain evidence="9 10">CBS 10092</strain>
    </source>
</reference>